<evidence type="ECO:0000313" key="11">
    <source>
        <dbReference type="Proteomes" id="UP000694380"/>
    </source>
</evidence>
<feature type="transmembrane region" description="Helical" evidence="8">
    <location>
        <begin position="113"/>
        <end position="133"/>
    </location>
</feature>
<dbReference type="Proteomes" id="UP000694380">
    <property type="component" value="Unplaced"/>
</dbReference>
<reference evidence="10" key="2">
    <citation type="submission" date="2025-09" db="UniProtKB">
        <authorList>
            <consortium name="Ensembl"/>
        </authorList>
    </citation>
    <scope>IDENTIFICATION</scope>
</reference>
<feature type="transmembrane region" description="Helical" evidence="8">
    <location>
        <begin position="34"/>
        <end position="56"/>
    </location>
</feature>
<dbReference type="GO" id="GO:0006882">
    <property type="term" value="P:intracellular zinc ion homeostasis"/>
    <property type="evidence" value="ECO:0007669"/>
    <property type="project" value="TreeGrafter"/>
</dbReference>
<feature type="transmembrane region" description="Helical" evidence="8">
    <location>
        <begin position="77"/>
        <end position="101"/>
    </location>
</feature>
<feature type="transmembrane region" description="Helical" evidence="8">
    <location>
        <begin position="9"/>
        <end position="28"/>
    </location>
</feature>
<dbReference type="PANTHER" id="PTHR45820">
    <property type="entry name" value="FI23527P1"/>
    <property type="match status" value="1"/>
</dbReference>
<feature type="region of interest" description="Disordered" evidence="7">
    <location>
        <begin position="139"/>
        <end position="159"/>
    </location>
</feature>
<dbReference type="GO" id="GO:0005794">
    <property type="term" value="C:Golgi apparatus"/>
    <property type="evidence" value="ECO:0007669"/>
    <property type="project" value="TreeGrafter"/>
</dbReference>
<evidence type="ECO:0000256" key="2">
    <source>
        <dbReference type="ARBA" id="ARBA00008873"/>
    </source>
</evidence>
<organism evidence="10 11">
    <name type="scientific">Chrysemys picta bellii</name>
    <name type="common">Western painted turtle</name>
    <name type="synonym">Emys bellii</name>
    <dbReference type="NCBI Taxonomy" id="8478"/>
    <lineage>
        <taxon>Eukaryota</taxon>
        <taxon>Metazoa</taxon>
        <taxon>Chordata</taxon>
        <taxon>Craniata</taxon>
        <taxon>Vertebrata</taxon>
        <taxon>Euteleostomi</taxon>
        <taxon>Archelosauria</taxon>
        <taxon>Testudinata</taxon>
        <taxon>Testudines</taxon>
        <taxon>Cryptodira</taxon>
        <taxon>Durocryptodira</taxon>
        <taxon>Testudinoidea</taxon>
        <taxon>Emydidae</taxon>
        <taxon>Chrysemys</taxon>
    </lineage>
</organism>
<keyword evidence="11" id="KW-1185">Reference proteome</keyword>
<evidence type="ECO:0000256" key="7">
    <source>
        <dbReference type="SAM" id="MobiDB-lite"/>
    </source>
</evidence>
<evidence type="ECO:0000256" key="5">
    <source>
        <dbReference type="ARBA" id="ARBA00022989"/>
    </source>
</evidence>
<accession>A0A8C3HXL4</accession>
<dbReference type="GO" id="GO:0019855">
    <property type="term" value="F:calcium channel inhibitor activity"/>
    <property type="evidence" value="ECO:0007669"/>
    <property type="project" value="TreeGrafter"/>
</dbReference>
<keyword evidence="3 8" id="KW-0812">Transmembrane</keyword>
<dbReference type="PANTHER" id="PTHR45820:SF1">
    <property type="entry name" value="PROTON-COUPLED ZINC ANTIPORTER SLC30A1"/>
    <property type="match status" value="1"/>
</dbReference>
<dbReference type="OMA" id="FGWVRAR"/>
<dbReference type="GeneTree" id="ENSGT00940000156484"/>
<dbReference type="InterPro" id="IPR058533">
    <property type="entry name" value="Cation_efflux_TM"/>
</dbReference>
<dbReference type="GO" id="GO:0005783">
    <property type="term" value="C:endoplasmic reticulum"/>
    <property type="evidence" value="ECO:0007669"/>
    <property type="project" value="TreeGrafter"/>
</dbReference>
<dbReference type="SUPFAM" id="SSF161111">
    <property type="entry name" value="Cation efflux protein transmembrane domain-like"/>
    <property type="match status" value="1"/>
</dbReference>
<name>A0A8C3HXL4_CHRPI</name>
<comment type="subcellular location">
    <subcellularLocation>
        <location evidence="1">Membrane</location>
        <topology evidence="1">Multi-pass membrane protein</topology>
    </subcellularLocation>
</comment>
<evidence type="ECO:0000256" key="3">
    <source>
        <dbReference type="ARBA" id="ARBA00022692"/>
    </source>
</evidence>
<sequence>EGCWGRDKGWLTAQLCLAIGLFLAEVVASRVTGSLLALSCSLQTLGMVLALGVALLDGQLACGAHPDCRNTFGWVRARVAGTLVCGVFLTALCLALLPRALHRAGHPQVTERPLALVGVGAAGLLIHLARVRLDRQHHPARAKSPHSGHASTSREGAATGRYAQETQGESCWGGGGVPDLLGNRQPWLEDGCLPAEESGAWLALCLRLLAASLGPATVLLYSLAFHLLWPPCVEQVACLPPCTGMPCWPLGGPAPALAELGPCWLLYLDPGLCVVVVLALILLGAPSLRGSALVLLQAVPDHLDLWRLESHLRSTEGVAALHELHVWQLDSSYSLVATAHVWCLDTASYKAVARRIQQVFWEHGIHAATVQPEFGPVPCTSHNPALYPCPPCQIAPLPSGPTPSIPPHNLPPSHAPSSPFAPPLPAISPVSCSHCPAQALLHFPASSICAGLTPQLLQNILWGS</sequence>
<dbReference type="Ensembl" id="ENSCPBT00000029724.1">
    <property type="protein sequence ID" value="ENSCPBP00000025222.1"/>
    <property type="gene ID" value="ENSCPBG00000017952.1"/>
</dbReference>
<proteinExistence type="inferred from homology"/>
<dbReference type="GO" id="GO:0016020">
    <property type="term" value="C:membrane"/>
    <property type="evidence" value="ECO:0007669"/>
    <property type="project" value="UniProtKB-SubCell"/>
</dbReference>
<evidence type="ECO:0000313" key="10">
    <source>
        <dbReference type="Ensembl" id="ENSCPBP00000025222.1"/>
    </source>
</evidence>
<evidence type="ECO:0000256" key="6">
    <source>
        <dbReference type="ARBA" id="ARBA00023136"/>
    </source>
</evidence>
<keyword evidence="6 8" id="KW-0472">Membrane</keyword>
<protein>
    <recommendedName>
        <fullName evidence="9">Cation efflux protein transmembrane domain-containing protein</fullName>
    </recommendedName>
</protein>
<evidence type="ECO:0000256" key="1">
    <source>
        <dbReference type="ARBA" id="ARBA00004141"/>
    </source>
</evidence>
<reference evidence="10" key="1">
    <citation type="submission" date="2025-08" db="UniProtKB">
        <authorList>
            <consortium name="Ensembl"/>
        </authorList>
    </citation>
    <scope>IDENTIFICATION</scope>
</reference>
<comment type="similarity">
    <text evidence="2">Belongs to the cation diffusion facilitator (CDF) transporter (TC 2.A.4) family. SLC30A subfamily.</text>
</comment>
<keyword evidence="5 8" id="KW-1133">Transmembrane helix</keyword>
<dbReference type="InterPro" id="IPR027469">
    <property type="entry name" value="Cation_efflux_TMD_sf"/>
</dbReference>
<feature type="domain" description="Cation efflux protein transmembrane" evidence="9">
    <location>
        <begin position="13"/>
        <end position="228"/>
    </location>
</feature>
<dbReference type="AlphaFoldDB" id="A0A8C3HXL4"/>
<evidence type="ECO:0000256" key="8">
    <source>
        <dbReference type="SAM" id="Phobius"/>
    </source>
</evidence>
<dbReference type="GO" id="GO:0005385">
    <property type="term" value="F:zinc ion transmembrane transporter activity"/>
    <property type="evidence" value="ECO:0007669"/>
    <property type="project" value="TreeGrafter"/>
</dbReference>
<dbReference type="GO" id="GO:0010312">
    <property type="term" value="P:detoxification of zinc ion"/>
    <property type="evidence" value="ECO:0007669"/>
    <property type="project" value="TreeGrafter"/>
</dbReference>
<dbReference type="Pfam" id="PF01545">
    <property type="entry name" value="Cation_efflux"/>
    <property type="match status" value="1"/>
</dbReference>
<evidence type="ECO:0000256" key="4">
    <source>
        <dbReference type="ARBA" id="ARBA00022833"/>
    </source>
</evidence>
<evidence type="ECO:0000259" key="9">
    <source>
        <dbReference type="Pfam" id="PF01545"/>
    </source>
</evidence>
<dbReference type="Gene3D" id="1.20.1510.10">
    <property type="entry name" value="Cation efflux protein transmembrane domain"/>
    <property type="match status" value="1"/>
</dbReference>
<keyword evidence="4" id="KW-0862">Zinc</keyword>